<dbReference type="InterPro" id="IPR011009">
    <property type="entry name" value="Kinase-like_dom_sf"/>
</dbReference>
<gene>
    <name evidence="2" type="ORF">BSTOLATCC_MIC26276</name>
</gene>
<protein>
    <recommendedName>
        <fullName evidence="1">Protein kinase domain-containing protein</fullName>
    </recommendedName>
</protein>
<keyword evidence="3" id="KW-1185">Reference proteome</keyword>
<dbReference type="InterPro" id="IPR045133">
    <property type="entry name" value="IRE1/2-like"/>
</dbReference>
<dbReference type="AlphaFoldDB" id="A0AAU9J3H0"/>
<evidence type="ECO:0000313" key="2">
    <source>
        <dbReference type="EMBL" id="CAG9320359.1"/>
    </source>
</evidence>
<dbReference type="Proteomes" id="UP001162131">
    <property type="component" value="Unassembled WGS sequence"/>
</dbReference>
<organism evidence="2 3">
    <name type="scientific">Blepharisma stoltei</name>
    <dbReference type="NCBI Taxonomy" id="1481888"/>
    <lineage>
        <taxon>Eukaryota</taxon>
        <taxon>Sar</taxon>
        <taxon>Alveolata</taxon>
        <taxon>Ciliophora</taxon>
        <taxon>Postciliodesmatophora</taxon>
        <taxon>Heterotrichea</taxon>
        <taxon>Heterotrichida</taxon>
        <taxon>Blepharismidae</taxon>
        <taxon>Blepharisma</taxon>
    </lineage>
</organism>
<name>A0AAU9J3H0_9CILI</name>
<dbReference type="GO" id="GO:0004521">
    <property type="term" value="F:RNA endonuclease activity"/>
    <property type="evidence" value="ECO:0007669"/>
    <property type="project" value="InterPro"/>
</dbReference>
<accession>A0AAU9J3H0</accession>
<evidence type="ECO:0000313" key="3">
    <source>
        <dbReference type="Proteomes" id="UP001162131"/>
    </source>
</evidence>
<dbReference type="InterPro" id="IPR008271">
    <property type="entry name" value="Ser/Thr_kinase_AS"/>
</dbReference>
<dbReference type="PROSITE" id="PS00108">
    <property type="entry name" value="PROTEIN_KINASE_ST"/>
    <property type="match status" value="1"/>
</dbReference>
<sequence length="565" mass="66753">MENKEPTSFLWLLEDYIELFKDEEELRPFLEPTAFPRYSEFLNIQSSKISSDKIIKFYELEKIWTIISIVHYIEDFTLNNANIVLTTLEDKLFMSSNSSKHYEFQTERKQETYSIIAEMDINITMKFEEAASKDSEEELIEWLLFAEKIRRKWVKFDMKSTVKIGLIYYMQKFGQERIKDRKLLILALKFLGSDENFKFFLEQEAIKYLESHIDDRATSKEILKLLSNKSHKLSDEDSKKIKIFENQLEVWTIKTQKEIRRNFRNIRRFCKGEKAKGFKVLAKEDIIREDVKDIVNASSNSKIYMGTLNNKKVAVKEYKIEKSKWSMIKLFCNEAANAIFLSEKDEIFMKFYGIYKEFEPLHSDFTFAIVMEQCDMDLERAIKEKLLSSDKNIEYCIDTLLKGFKLLHDYGIAHRDIKPQNIFVKNTKRGLKLKIADYNISSLISKGTALFSYQTLFDNKGQRTYIPPECVQNDGDNGPKTIVMNKQKADVYSLGLVFLELCKQEIHTFSSYIEREEWISSYINCDIKPYWIKDLLNLMLTKNPKERKRLSELIKIRAGYQNNGI</sequence>
<dbReference type="GO" id="GO:0004674">
    <property type="term" value="F:protein serine/threonine kinase activity"/>
    <property type="evidence" value="ECO:0007669"/>
    <property type="project" value="InterPro"/>
</dbReference>
<dbReference type="GO" id="GO:1990604">
    <property type="term" value="C:IRE1-TRAF2-ASK1 complex"/>
    <property type="evidence" value="ECO:0007669"/>
    <property type="project" value="TreeGrafter"/>
</dbReference>
<feature type="domain" description="Protein kinase" evidence="1">
    <location>
        <begin position="263"/>
        <end position="560"/>
    </location>
</feature>
<dbReference type="SMART" id="SM00220">
    <property type="entry name" value="S_TKc"/>
    <property type="match status" value="1"/>
</dbReference>
<dbReference type="PROSITE" id="PS50011">
    <property type="entry name" value="PROTEIN_KINASE_DOM"/>
    <property type="match status" value="1"/>
</dbReference>
<dbReference type="CDD" id="cd00180">
    <property type="entry name" value="PKc"/>
    <property type="match status" value="1"/>
</dbReference>
<reference evidence="2" key="1">
    <citation type="submission" date="2021-09" db="EMBL/GenBank/DDBJ databases">
        <authorList>
            <consortium name="AG Swart"/>
            <person name="Singh M."/>
            <person name="Singh A."/>
            <person name="Seah K."/>
            <person name="Emmerich C."/>
        </authorList>
    </citation>
    <scope>NUCLEOTIDE SEQUENCE</scope>
    <source>
        <strain evidence="2">ATCC30299</strain>
    </source>
</reference>
<dbReference type="EMBL" id="CAJZBQ010000025">
    <property type="protein sequence ID" value="CAG9320359.1"/>
    <property type="molecule type" value="Genomic_DNA"/>
</dbReference>
<dbReference type="Pfam" id="PF00069">
    <property type="entry name" value="Pkinase"/>
    <property type="match status" value="1"/>
</dbReference>
<dbReference type="InterPro" id="IPR000719">
    <property type="entry name" value="Prot_kinase_dom"/>
</dbReference>
<proteinExistence type="predicted"/>
<comment type="caution">
    <text evidence="2">The sequence shown here is derived from an EMBL/GenBank/DDBJ whole genome shotgun (WGS) entry which is preliminary data.</text>
</comment>
<dbReference type="GO" id="GO:0051082">
    <property type="term" value="F:unfolded protein binding"/>
    <property type="evidence" value="ECO:0007669"/>
    <property type="project" value="TreeGrafter"/>
</dbReference>
<dbReference type="PANTHER" id="PTHR13954:SF6">
    <property type="entry name" value="NON-SPECIFIC SERINE_THREONINE PROTEIN KINASE"/>
    <property type="match status" value="1"/>
</dbReference>
<dbReference type="GO" id="GO:0036498">
    <property type="term" value="P:IRE1-mediated unfolded protein response"/>
    <property type="evidence" value="ECO:0007669"/>
    <property type="project" value="TreeGrafter"/>
</dbReference>
<dbReference type="PANTHER" id="PTHR13954">
    <property type="entry name" value="IRE1-RELATED"/>
    <property type="match status" value="1"/>
</dbReference>
<dbReference type="Gene3D" id="1.10.510.10">
    <property type="entry name" value="Transferase(Phosphotransferase) domain 1"/>
    <property type="match status" value="1"/>
</dbReference>
<dbReference type="SUPFAM" id="SSF56112">
    <property type="entry name" value="Protein kinase-like (PK-like)"/>
    <property type="match status" value="1"/>
</dbReference>
<dbReference type="GO" id="GO:0005524">
    <property type="term" value="F:ATP binding"/>
    <property type="evidence" value="ECO:0007669"/>
    <property type="project" value="InterPro"/>
</dbReference>
<evidence type="ECO:0000259" key="1">
    <source>
        <dbReference type="PROSITE" id="PS50011"/>
    </source>
</evidence>